<dbReference type="SMART" id="SM00944">
    <property type="entry name" value="Pro-kuma_activ"/>
    <property type="match status" value="1"/>
</dbReference>
<evidence type="ECO:0000313" key="11">
    <source>
        <dbReference type="EMBL" id="PRY42901.1"/>
    </source>
</evidence>
<keyword evidence="12" id="KW-1185">Reference proteome</keyword>
<organism evidence="11 12">
    <name type="scientific">Spirosoma oryzae</name>
    <dbReference type="NCBI Taxonomy" id="1469603"/>
    <lineage>
        <taxon>Bacteria</taxon>
        <taxon>Pseudomonadati</taxon>
        <taxon>Bacteroidota</taxon>
        <taxon>Cytophagia</taxon>
        <taxon>Cytophagales</taxon>
        <taxon>Cytophagaceae</taxon>
        <taxon>Spirosoma</taxon>
    </lineage>
</organism>
<keyword evidence="2" id="KW-0645">Protease</keyword>
<keyword evidence="6" id="KW-0106">Calcium</keyword>
<evidence type="ECO:0000256" key="4">
    <source>
        <dbReference type="ARBA" id="ARBA00022801"/>
    </source>
</evidence>
<evidence type="ECO:0000313" key="12">
    <source>
        <dbReference type="Proteomes" id="UP000238375"/>
    </source>
</evidence>
<feature type="compositionally biased region" description="Low complexity" evidence="9">
    <location>
        <begin position="25"/>
        <end position="35"/>
    </location>
</feature>
<comment type="similarity">
    <text evidence="8">Belongs to the peptidase S8 family.</text>
</comment>
<dbReference type="PANTHER" id="PTHR14218:SF15">
    <property type="entry name" value="TRIPEPTIDYL-PEPTIDASE 1"/>
    <property type="match status" value="1"/>
</dbReference>
<dbReference type="CDD" id="cd11377">
    <property type="entry name" value="Pro-peptidase_S53"/>
    <property type="match status" value="1"/>
</dbReference>
<proteinExistence type="inferred from homology"/>
<dbReference type="Pfam" id="PF00082">
    <property type="entry name" value="Peptidase_S8"/>
    <property type="match status" value="1"/>
</dbReference>
<dbReference type="PROSITE" id="PS51892">
    <property type="entry name" value="SUBTILASE"/>
    <property type="match status" value="1"/>
</dbReference>
<keyword evidence="3" id="KW-0479">Metal-binding</keyword>
<dbReference type="GO" id="GO:0004252">
    <property type="term" value="F:serine-type endopeptidase activity"/>
    <property type="evidence" value="ECO:0007669"/>
    <property type="project" value="InterPro"/>
</dbReference>
<feature type="domain" description="Peptidase S53" evidence="10">
    <location>
        <begin position="188"/>
        <end position="539"/>
    </location>
</feature>
<dbReference type="RefSeq" id="WP_106136777.1">
    <property type="nucleotide sequence ID" value="NZ_PVTE01000004.1"/>
</dbReference>
<dbReference type="InterPro" id="IPR036852">
    <property type="entry name" value="Peptidase_S8/S53_dom_sf"/>
</dbReference>
<dbReference type="PROSITE" id="PS51695">
    <property type="entry name" value="SEDOLISIN"/>
    <property type="match status" value="1"/>
</dbReference>
<evidence type="ECO:0000256" key="2">
    <source>
        <dbReference type="ARBA" id="ARBA00022670"/>
    </source>
</evidence>
<reference evidence="11 12" key="1">
    <citation type="submission" date="2018-03" db="EMBL/GenBank/DDBJ databases">
        <title>Genomic Encyclopedia of Archaeal and Bacterial Type Strains, Phase II (KMG-II): from individual species to whole genera.</title>
        <authorList>
            <person name="Goeker M."/>
        </authorList>
    </citation>
    <scope>NUCLEOTIDE SEQUENCE [LARGE SCALE GENOMIC DNA]</scope>
    <source>
        <strain evidence="11 12">DSM 28354</strain>
    </source>
</reference>
<keyword evidence="5" id="KW-0720">Serine protease</keyword>
<dbReference type="CDD" id="cd04056">
    <property type="entry name" value="Peptidases_S53"/>
    <property type="match status" value="1"/>
</dbReference>
<evidence type="ECO:0000256" key="1">
    <source>
        <dbReference type="ARBA" id="ARBA00001913"/>
    </source>
</evidence>
<name>A0A2T0TB72_9BACT</name>
<dbReference type="InterPro" id="IPR015366">
    <property type="entry name" value="S53_propep"/>
</dbReference>
<evidence type="ECO:0000259" key="10">
    <source>
        <dbReference type="PROSITE" id="PS51695"/>
    </source>
</evidence>
<dbReference type="SUPFAM" id="SSF52743">
    <property type="entry name" value="Subtilisin-like"/>
    <property type="match status" value="1"/>
</dbReference>
<gene>
    <name evidence="11" type="ORF">CLV58_10430</name>
</gene>
<dbReference type="InterPro" id="IPR030400">
    <property type="entry name" value="Sedolisin_dom"/>
</dbReference>
<feature type="region of interest" description="Disordered" evidence="9">
    <location>
        <begin position="1"/>
        <end position="35"/>
    </location>
</feature>
<evidence type="ECO:0000256" key="9">
    <source>
        <dbReference type="SAM" id="MobiDB-lite"/>
    </source>
</evidence>
<dbReference type="Pfam" id="PF09286">
    <property type="entry name" value="Pro-kuma_activ"/>
    <property type="match status" value="1"/>
</dbReference>
<comment type="caution">
    <text evidence="11">The sequence shown here is derived from an EMBL/GenBank/DDBJ whole genome shotgun (WGS) entry which is preliminary data.</text>
</comment>
<dbReference type="InterPro" id="IPR050819">
    <property type="entry name" value="Tripeptidyl-peptidase_I"/>
</dbReference>
<dbReference type="InterPro" id="IPR015500">
    <property type="entry name" value="Peptidase_S8_subtilisin-rel"/>
</dbReference>
<keyword evidence="4" id="KW-0378">Hydrolase</keyword>
<evidence type="ECO:0000256" key="5">
    <source>
        <dbReference type="ARBA" id="ARBA00022825"/>
    </source>
</evidence>
<dbReference type="Proteomes" id="UP000238375">
    <property type="component" value="Unassembled WGS sequence"/>
</dbReference>
<accession>A0A2T0TB72</accession>
<sequence>MSPLPRKKTAHSFGPLVPLPGSERPAPAATASHPASSDELVNVTIRLRRRQSLSALVSQSASVVKPLTRSDYARQYGASPADMRLVSEFATANDLSVVQKSTARRTIVVRGTIAQLSKAFGTALNDYRLADGRLIRGREGAVMVPDSLVTIIEGVFGLDNRPQARAHFQIYGPVYTTGVANPRAVATSFTPPQLAKLYNYPADRTGKGQTIAIIELGGGYRKADIAAYFKSLGLTAPSVKAVLVDGGKNAPGDANGADGEVMLDIEVAGGIAPGANIVVYFAPNTDQGFLDAITTALHDVRNKPSVISISWGSAEKSWTPQALNSFNQAFQSAAALGVTICAAAGDTGSDDSVGDKLAHVDFPASSPFVLACGGTKLLTTADGTGISSETVWHESNTSATGGGISDVFDKPDYQADAAVPPSVNDGKRVGRGVPDVAAVADPATGYTVRVDGRNLVIGGTSAVAPLMAGLLALINEQRSQPVGFIHPSIYGAPTTFRDITQGDNTTVAGKGYSATAGWDACTGLGVADGQKLTRLLTTVA</sequence>
<dbReference type="Gene3D" id="3.40.50.200">
    <property type="entry name" value="Peptidase S8/S53 domain"/>
    <property type="match status" value="1"/>
</dbReference>
<dbReference type="GO" id="GO:0008240">
    <property type="term" value="F:tripeptidyl-peptidase activity"/>
    <property type="evidence" value="ECO:0007669"/>
    <property type="project" value="TreeGrafter"/>
</dbReference>
<feature type="compositionally biased region" description="Basic residues" evidence="9">
    <location>
        <begin position="1"/>
        <end position="10"/>
    </location>
</feature>
<dbReference type="OrthoDB" id="9002785at2"/>
<evidence type="ECO:0000256" key="7">
    <source>
        <dbReference type="ARBA" id="ARBA00023145"/>
    </source>
</evidence>
<dbReference type="PANTHER" id="PTHR14218">
    <property type="entry name" value="PROTEASE S8 TRIPEPTIDYL PEPTIDASE I CLN2"/>
    <property type="match status" value="1"/>
</dbReference>
<dbReference type="PRINTS" id="PR00723">
    <property type="entry name" value="SUBTILISIN"/>
</dbReference>
<comment type="cofactor">
    <cofactor evidence="1">
        <name>Ca(2+)</name>
        <dbReference type="ChEBI" id="CHEBI:29108"/>
    </cofactor>
</comment>
<evidence type="ECO:0000256" key="3">
    <source>
        <dbReference type="ARBA" id="ARBA00022723"/>
    </source>
</evidence>
<dbReference type="GO" id="GO:0046872">
    <property type="term" value="F:metal ion binding"/>
    <property type="evidence" value="ECO:0007669"/>
    <property type="project" value="UniProtKB-KW"/>
</dbReference>
<evidence type="ECO:0000256" key="8">
    <source>
        <dbReference type="PROSITE-ProRule" id="PRU01240"/>
    </source>
</evidence>
<comment type="caution">
    <text evidence="8">Lacks conserved residue(s) required for the propagation of feature annotation.</text>
</comment>
<dbReference type="InterPro" id="IPR000209">
    <property type="entry name" value="Peptidase_S8/S53_dom"/>
</dbReference>
<dbReference type="GO" id="GO:0006508">
    <property type="term" value="P:proteolysis"/>
    <property type="evidence" value="ECO:0007669"/>
    <property type="project" value="UniProtKB-KW"/>
</dbReference>
<dbReference type="SUPFAM" id="SSF54897">
    <property type="entry name" value="Protease propeptides/inhibitors"/>
    <property type="match status" value="1"/>
</dbReference>
<protein>
    <submittedName>
        <fullName evidence="11">Kumamolisin</fullName>
    </submittedName>
</protein>
<evidence type="ECO:0000256" key="6">
    <source>
        <dbReference type="ARBA" id="ARBA00022837"/>
    </source>
</evidence>
<dbReference type="EMBL" id="PVTE01000004">
    <property type="protein sequence ID" value="PRY42901.1"/>
    <property type="molecule type" value="Genomic_DNA"/>
</dbReference>
<keyword evidence="7" id="KW-0865">Zymogen</keyword>
<dbReference type="AlphaFoldDB" id="A0A2T0TB72"/>